<keyword evidence="3" id="KW-0804">Transcription</keyword>
<dbReference type="SUPFAM" id="SSF55785">
    <property type="entry name" value="PYP-like sensor domain (PAS domain)"/>
    <property type="match status" value="1"/>
</dbReference>
<dbReference type="PRINTS" id="PR00032">
    <property type="entry name" value="HTHARAC"/>
</dbReference>
<keyword evidence="6" id="KW-1185">Reference proteome</keyword>
<dbReference type="InterPro" id="IPR018060">
    <property type="entry name" value="HTH_AraC"/>
</dbReference>
<evidence type="ECO:0000256" key="3">
    <source>
        <dbReference type="ARBA" id="ARBA00023163"/>
    </source>
</evidence>
<evidence type="ECO:0000313" key="5">
    <source>
        <dbReference type="EMBL" id="NNJ25273.1"/>
    </source>
</evidence>
<dbReference type="Pfam" id="PF08448">
    <property type="entry name" value="PAS_4"/>
    <property type="match status" value="1"/>
</dbReference>
<dbReference type="PROSITE" id="PS00041">
    <property type="entry name" value="HTH_ARAC_FAMILY_1"/>
    <property type="match status" value="1"/>
</dbReference>
<dbReference type="Gene3D" id="3.30.450.20">
    <property type="entry name" value="PAS domain"/>
    <property type="match status" value="1"/>
</dbReference>
<dbReference type="InterPro" id="IPR009057">
    <property type="entry name" value="Homeodomain-like_sf"/>
</dbReference>
<comment type="caution">
    <text evidence="5">The sequence shown here is derived from an EMBL/GenBank/DDBJ whole genome shotgun (WGS) entry which is preliminary data.</text>
</comment>
<feature type="domain" description="HTH araC/xylS-type" evidence="4">
    <location>
        <begin position="146"/>
        <end position="244"/>
    </location>
</feature>
<dbReference type="InterPro" id="IPR020449">
    <property type="entry name" value="Tscrpt_reg_AraC-type_HTH"/>
</dbReference>
<evidence type="ECO:0000259" key="4">
    <source>
        <dbReference type="PROSITE" id="PS01124"/>
    </source>
</evidence>
<reference evidence="5 6" key="1">
    <citation type="journal article" date="2020" name="Syst. Appl. Microbiol.">
        <title>Alienimonas chondri sp. nov., a novel planctomycete isolated from the biofilm of the red alga Chondrus crispus.</title>
        <authorList>
            <person name="Vitorino I."/>
            <person name="Albuquerque L."/>
            <person name="Wiegand S."/>
            <person name="Kallscheuer N."/>
            <person name="da Costa M.S."/>
            <person name="Lobo-da-Cunha A."/>
            <person name="Jogler C."/>
            <person name="Lage O.M."/>
        </authorList>
    </citation>
    <scope>NUCLEOTIDE SEQUENCE [LARGE SCALE GENOMIC DNA]</scope>
    <source>
        <strain evidence="5 6">LzC2</strain>
    </source>
</reference>
<dbReference type="PROSITE" id="PS01124">
    <property type="entry name" value="HTH_ARAC_FAMILY_2"/>
    <property type="match status" value="1"/>
</dbReference>
<dbReference type="Proteomes" id="UP000609651">
    <property type="component" value="Unassembled WGS sequence"/>
</dbReference>
<evidence type="ECO:0000256" key="2">
    <source>
        <dbReference type="ARBA" id="ARBA00023125"/>
    </source>
</evidence>
<proteinExistence type="predicted"/>
<dbReference type="Gene3D" id="1.10.10.60">
    <property type="entry name" value="Homeodomain-like"/>
    <property type="match status" value="1"/>
</dbReference>
<dbReference type="EMBL" id="WTPX01000030">
    <property type="protein sequence ID" value="NNJ25273.1"/>
    <property type="molecule type" value="Genomic_DNA"/>
</dbReference>
<dbReference type="InterPro" id="IPR035965">
    <property type="entry name" value="PAS-like_dom_sf"/>
</dbReference>
<dbReference type="InterPro" id="IPR018062">
    <property type="entry name" value="HTH_AraC-typ_CS"/>
</dbReference>
<dbReference type="SMART" id="SM00342">
    <property type="entry name" value="HTH_ARAC"/>
    <property type="match status" value="1"/>
</dbReference>
<dbReference type="RefSeq" id="WP_171185099.1">
    <property type="nucleotide sequence ID" value="NZ_WTPX01000030.1"/>
</dbReference>
<dbReference type="PANTHER" id="PTHR46796">
    <property type="entry name" value="HTH-TYPE TRANSCRIPTIONAL ACTIVATOR RHAS-RELATED"/>
    <property type="match status" value="1"/>
</dbReference>
<dbReference type="PANTHER" id="PTHR46796:SF13">
    <property type="entry name" value="HTH-TYPE TRANSCRIPTIONAL ACTIVATOR RHAS"/>
    <property type="match status" value="1"/>
</dbReference>
<evidence type="ECO:0000313" key="6">
    <source>
        <dbReference type="Proteomes" id="UP000609651"/>
    </source>
</evidence>
<dbReference type="Pfam" id="PF12833">
    <property type="entry name" value="HTH_18"/>
    <property type="match status" value="1"/>
</dbReference>
<dbReference type="SUPFAM" id="SSF46689">
    <property type="entry name" value="Homeodomain-like"/>
    <property type="match status" value="1"/>
</dbReference>
<protein>
    <submittedName>
        <fullName evidence="5">HTH-type transcriptional activator RhaR</fullName>
    </submittedName>
</protein>
<keyword evidence="2" id="KW-0238">DNA-binding</keyword>
<sequence length="245" mass="27605">MTSHEPLAALLASLAEPFTAESIFDRFQDVVYFIKDAECRYVAANETLMERCGVRRRSEMLGRTAEEVFPPPLGRRFTVQDRAILRSEKPLIGKLERHHYANRSVGWCLTDKYPLSARGGGAAGIVGFSRDLTHPNESGEDYRHIAEAVAFASRRLAEPVNVLQMAQVAELSRYQLDRRMKIAFGLNSGQWLLKQRIDLACRRLTSTDSAIAAIALEVGYADQSAFSRQFRRTTGMTPGEYRRSM</sequence>
<evidence type="ECO:0000256" key="1">
    <source>
        <dbReference type="ARBA" id="ARBA00023015"/>
    </source>
</evidence>
<keyword evidence="1" id="KW-0805">Transcription regulation</keyword>
<organism evidence="5 6">
    <name type="scientific">Alienimonas chondri</name>
    <dbReference type="NCBI Taxonomy" id="2681879"/>
    <lineage>
        <taxon>Bacteria</taxon>
        <taxon>Pseudomonadati</taxon>
        <taxon>Planctomycetota</taxon>
        <taxon>Planctomycetia</taxon>
        <taxon>Planctomycetales</taxon>
        <taxon>Planctomycetaceae</taxon>
        <taxon>Alienimonas</taxon>
    </lineage>
</organism>
<dbReference type="InterPro" id="IPR050204">
    <property type="entry name" value="AraC_XylS_family_regulators"/>
</dbReference>
<gene>
    <name evidence="5" type="primary">rhaR</name>
    <name evidence="5" type="ORF">LzC2_13410</name>
</gene>
<name>A0ABX1VB26_9PLAN</name>
<dbReference type="InterPro" id="IPR013656">
    <property type="entry name" value="PAS_4"/>
</dbReference>
<accession>A0ABX1VB26</accession>